<dbReference type="EC" id="3.5.4.1" evidence="2"/>
<dbReference type="Proteomes" id="UP001235712">
    <property type="component" value="Unassembled WGS sequence"/>
</dbReference>
<name>A0ABT9P8N0_9ACTN</name>
<evidence type="ECO:0000313" key="2">
    <source>
        <dbReference type="EMBL" id="MDP9829056.1"/>
    </source>
</evidence>
<comment type="caution">
    <text evidence="2">The sequence shown here is derived from an EMBL/GenBank/DDBJ whole genome shotgun (WGS) entry which is preliminary data.</text>
</comment>
<keyword evidence="3" id="KW-1185">Reference proteome</keyword>
<keyword evidence="2" id="KW-0378">Hydrolase</keyword>
<evidence type="ECO:0000259" key="1">
    <source>
        <dbReference type="Pfam" id="PF07969"/>
    </source>
</evidence>
<dbReference type="EMBL" id="JAUSQZ010000001">
    <property type="protein sequence ID" value="MDP9829056.1"/>
    <property type="molecule type" value="Genomic_DNA"/>
</dbReference>
<accession>A0ABT9P8N0</accession>
<feature type="domain" description="Amidohydrolase 3" evidence="1">
    <location>
        <begin position="78"/>
        <end position="390"/>
    </location>
</feature>
<dbReference type="InterPro" id="IPR052349">
    <property type="entry name" value="Metallo-hydrolase_Enzymes"/>
</dbReference>
<dbReference type="PANTHER" id="PTHR32027:SF9">
    <property type="entry name" value="BLL3847 PROTEIN"/>
    <property type="match status" value="1"/>
</dbReference>
<evidence type="ECO:0000313" key="3">
    <source>
        <dbReference type="Proteomes" id="UP001235712"/>
    </source>
</evidence>
<protein>
    <submittedName>
        <fullName evidence="2">Cytosine deaminase</fullName>
        <ecNumber evidence="2">3.5.4.1</ecNumber>
    </submittedName>
</protein>
<organism evidence="2 3">
    <name type="scientific">Kineosporia succinea</name>
    <dbReference type="NCBI Taxonomy" id="84632"/>
    <lineage>
        <taxon>Bacteria</taxon>
        <taxon>Bacillati</taxon>
        <taxon>Actinomycetota</taxon>
        <taxon>Actinomycetes</taxon>
        <taxon>Kineosporiales</taxon>
        <taxon>Kineosporiaceae</taxon>
        <taxon>Kineosporia</taxon>
    </lineage>
</organism>
<reference evidence="2 3" key="1">
    <citation type="submission" date="2023-07" db="EMBL/GenBank/DDBJ databases">
        <title>Sequencing the genomes of 1000 actinobacteria strains.</title>
        <authorList>
            <person name="Klenk H.-P."/>
        </authorList>
    </citation>
    <scope>NUCLEOTIDE SEQUENCE [LARGE SCALE GENOMIC DNA]</scope>
    <source>
        <strain evidence="2 3">DSM 44388</strain>
    </source>
</reference>
<dbReference type="InterPro" id="IPR013108">
    <property type="entry name" value="Amidohydro_3"/>
</dbReference>
<sequence length="405" mass="42486">MTALHRKLGRLIGATLPDGRVVNVDMADGVVTSVSPATGVTGVGEDDLDLTGFLLLPAPAEPHAHLDKALSWDEIAPPMGDLGRAIDSWRAHSRTMTTESIAARATAALRTMLQAGTTAVRTHVDLLPGPEPLRGVEALTGLRDQVRHLVDLQIVALAAPDTPDATVHAALDLGVDLVGGAPHLAPDPLRDLDRLLAIAHERQVGTDIHTDENLTHEPTLGHYARRVRDWPAGRIRSAGHCVRQGTQSPQELAPTIEAVREAGIGVISLPVTNLYLQGWDHPVSTPRGLTALRAFLDAGVLVAGGADNLRDPFNPMGRGDALETASLLITAGHLTLDEAYDAVSTGARAVLGLPPAGAETGRAADFLAVRGANLAEVVAAAPAERRVIHRGVLVASSSVVHRSAF</sequence>
<dbReference type="InterPro" id="IPR011059">
    <property type="entry name" value="Metal-dep_hydrolase_composite"/>
</dbReference>
<dbReference type="PANTHER" id="PTHR32027">
    <property type="entry name" value="CYTOSINE DEAMINASE"/>
    <property type="match status" value="1"/>
</dbReference>
<dbReference type="GO" id="GO:0004131">
    <property type="term" value="F:cytosine deaminase activity"/>
    <property type="evidence" value="ECO:0007669"/>
    <property type="project" value="UniProtKB-EC"/>
</dbReference>
<proteinExistence type="predicted"/>
<dbReference type="RefSeq" id="WP_307246879.1">
    <property type="nucleotide sequence ID" value="NZ_JAUSQZ010000001.1"/>
</dbReference>
<dbReference type="Gene3D" id="3.20.20.140">
    <property type="entry name" value="Metal-dependent hydrolases"/>
    <property type="match status" value="1"/>
</dbReference>
<dbReference type="SUPFAM" id="SSF51556">
    <property type="entry name" value="Metallo-dependent hydrolases"/>
    <property type="match status" value="1"/>
</dbReference>
<dbReference type="InterPro" id="IPR032466">
    <property type="entry name" value="Metal_Hydrolase"/>
</dbReference>
<dbReference type="Pfam" id="PF07969">
    <property type="entry name" value="Amidohydro_3"/>
    <property type="match status" value="1"/>
</dbReference>
<dbReference type="Gene3D" id="2.30.40.10">
    <property type="entry name" value="Urease, subunit C, domain 1"/>
    <property type="match status" value="1"/>
</dbReference>
<gene>
    <name evidence="2" type="ORF">J2S57_004805</name>
</gene>